<proteinExistence type="predicted"/>
<evidence type="ECO:0000313" key="1">
    <source>
        <dbReference type="EMBL" id="TKS53085.1"/>
    </source>
</evidence>
<protein>
    <submittedName>
        <fullName evidence="1">Aminoglycoside nucleotidyltransferase ANT(2'')-Ia</fullName>
    </submittedName>
</protein>
<name>A0A4Z1R3G7_9GAMM</name>
<dbReference type="InterPro" id="IPR019646">
    <property type="entry name" value="Aminoglyc_AdlTrfase"/>
</dbReference>
<reference evidence="1 2" key="1">
    <citation type="submission" date="2019-01" db="EMBL/GenBank/DDBJ databases">
        <authorList>
            <person name="Zhang S."/>
        </authorList>
    </citation>
    <scope>NUCLEOTIDE SEQUENCE [LARGE SCALE GENOMIC DNA]</scope>
    <source>
        <strain evidence="1 2">1626</strain>
    </source>
</reference>
<dbReference type="Pfam" id="PF10706">
    <property type="entry name" value="Aminoglyc_resit"/>
    <property type="match status" value="1"/>
</dbReference>
<dbReference type="EMBL" id="SPUH01000002">
    <property type="protein sequence ID" value="TKS53085.1"/>
    <property type="molecule type" value="Genomic_DNA"/>
</dbReference>
<comment type="caution">
    <text evidence="1">The sequence shown here is derived from an EMBL/GenBank/DDBJ whole genome shotgun (WGS) entry which is preliminary data.</text>
</comment>
<dbReference type="Proteomes" id="UP000298681">
    <property type="component" value="Unassembled WGS sequence"/>
</dbReference>
<keyword evidence="2" id="KW-1185">Reference proteome</keyword>
<organism evidence="1 2">
    <name type="scientific">Luteimonas yindakuii</name>
    <dbReference type="NCBI Taxonomy" id="2565782"/>
    <lineage>
        <taxon>Bacteria</taxon>
        <taxon>Pseudomonadati</taxon>
        <taxon>Pseudomonadota</taxon>
        <taxon>Gammaproteobacteria</taxon>
        <taxon>Lysobacterales</taxon>
        <taxon>Lysobacteraceae</taxon>
        <taxon>Luteimonas</taxon>
    </lineage>
</organism>
<accession>A0A4Z1R3G7</accession>
<dbReference type="Gene3D" id="3.30.460.40">
    <property type="match status" value="1"/>
</dbReference>
<dbReference type="AlphaFoldDB" id="A0A4Z1R3G7"/>
<sequence>MGGHAAAPGNAVQLDLLARLLDAAARQAMPLWLGGGWAIDARLGRITRAHEDIDLTFPGERRDEFVELIGALGAVITEETDYGFLADCHGVLLDCEPARWTGSAYELDGTPPGSCPDALEGTLGGLPLRCNSWVAIAWDYLHYAEEQPQSQWPARHVLSYGLVRSALGNAEVERLHALFNASRTD</sequence>
<evidence type="ECO:0000313" key="2">
    <source>
        <dbReference type="Proteomes" id="UP000298681"/>
    </source>
</evidence>
<gene>
    <name evidence="1" type="ORF">E4582_12880</name>
</gene>
<keyword evidence="1" id="KW-0808">Transferase</keyword>
<dbReference type="GO" id="GO:0016740">
    <property type="term" value="F:transferase activity"/>
    <property type="evidence" value="ECO:0007669"/>
    <property type="project" value="UniProtKB-KW"/>
</dbReference>
<dbReference type="RefSeq" id="WP_134675205.1">
    <property type="nucleotide sequence ID" value="NZ_SPUH01000002.1"/>
</dbReference>